<dbReference type="Pfam" id="PF01596">
    <property type="entry name" value="Methyltransf_3"/>
    <property type="match status" value="1"/>
</dbReference>
<dbReference type="Proteomes" id="UP000735302">
    <property type="component" value="Unassembled WGS sequence"/>
</dbReference>
<dbReference type="SUPFAM" id="SSF53335">
    <property type="entry name" value="S-adenosyl-L-methionine-dependent methyltransferases"/>
    <property type="match status" value="1"/>
</dbReference>
<evidence type="ECO:0000256" key="1">
    <source>
        <dbReference type="ARBA" id="ARBA00022603"/>
    </source>
</evidence>
<dbReference type="GO" id="GO:0008171">
    <property type="term" value="F:O-methyltransferase activity"/>
    <property type="evidence" value="ECO:0007669"/>
    <property type="project" value="InterPro"/>
</dbReference>
<dbReference type="Gene3D" id="3.40.50.150">
    <property type="entry name" value="Vaccinia Virus protein VP39"/>
    <property type="match status" value="1"/>
</dbReference>
<dbReference type="PANTHER" id="PTHR10509:SF14">
    <property type="entry name" value="CAFFEOYL-COA O-METHYLTRANSFERASE 3-RELATED"/>
    <property type="match status" value="1"/>
</dbReference>
<evidence type="ECO:0000256" key="3">
    <source>
        <dbReference type="ARBA" id="ARBA00022691"/>
    </source>
</evidence>
<evidence type="ECO:0000313" key="6">
    <source>
        <dbReference type="Proteomes" id="UP000735302"/>
    </source>
</evidence>
<keyword evidence="3" id="KW-0949">S-adenosyl-L-methionine</keyword>
<keyword evidence="6" id="KW-1185">Reference proteome</keyword>
<protein>
    <submittedName>
        <fullName evidence="5">Caffeoyl-CoA o-methyltransferase</fullName>
    </submittedName>
</protein>
<evidence type="ECO:0000313" key="5">
    <source>
        <dbReference type="EMBL" id="GFO21033.1"/>
    </source>
</evidence>
<dbReference type="PANTHER" id="PTHR10509">
    <property type="entry name" value="O-METHYLTRANSFERASE-RELATED"/>
    <property type="match status" value="1"/>
</dbReference>
<gene>
    <name evidence="5" type="ORF">PoB_004753800</name>
</gene>
<keyword evidence="1" id="KW-0489">Methyltransferase</keyword>
<dbReference type="AlphaFoldDB" id="A0AAV4BPJ3"/>
<comment type="caution">
    <text evidence="5">The sequence shown here is derived from an EMBL/GenBank/DDBJ whole genome shotgun (WGS) entry which is preliminary data.</text>
</comment>
<reference evidence="5 6" key="1">
    <citation type="journal article" date="2021" name="Elife">
        <title>Chloroplast acquisition without the gene transfer in kleptoplastic sea slugs, Plakobranchus ocellatus.</title>
        <authorList>
            <person name="Maeda T."/>
            <person name="Takahashi S."/>
            <person name="Yoshida T."/>
            <person name="Shimamura S."/>
            <person name="Takaki Y."/>
            <person name="Nagai Y."/>
            <person name="Toyoda A."/>
            <person name="Suzuki Y."/>
            <person name="Arimoto A."/>
            <person name="Ishii H."/>
            <person name="Satoh N."/>
            <person name="Nishiyama T."/>
            <person name="Hasebe M."/>
            <person name="Maruyama T."/>
            <person name="Minagawa J."/>
            <person name="Obokata J."/>
            <person name="Shigenobu S."/>
        </authorList>
    </citation>
    <scope>NUCLEOTIDE SEQUENCE [LARGE SCALE GENOMIC DNA]</scope>
</reference>
<dbReference type="InterPro" id="IPR029063">
    <property type="entry name" value="SAM-dependent_MTases_sf"/>
</dbReference>
<evidence type="ECO:0000256" key="2">
    <source>
        <dbReference type="ARBA" id="ARBA00022679"/>
    </source>
</evidence>
<keyword evidence="2" id="KW-0808">Transferase</keyword>
<proteinExistence type="inferred from homology"/>
<dbReference type="InterPro" id="IPR002935">
    <property type="entry name" value="SAM_O-MeTrfase"/>
</dbReference>
<sequence length="150" mass="16840">MCMAEALPADGELVSLEICEHLKTLAAELISESQHAGKIHIILEPAIKFINRIAETKEKFDMIFVDGEKADYVPLFKMIFDNDLLSTGGTLLIDNAYNRGGAYNPSLNDRVPQELLDTVKAWQGLHTILLPLSDGLWMIRRMKDVERDAL</sequence>
<dbReference type="EMBL" id="BLXT01005251">
    <property type="protein sequence ID" value="GFO21033.1"/>
    <property type="molecule type" value="Genomic_DNA"/>
</dbReference>
<comment type="similarity">
    <text evidence="4">Belongs to the class I-like SAM-binding methyltransferase superfamily. Cation-dependent O-methyltransferase family.</text>
</comment>
<accession>A0AAV4BPJ3</accession>
<name>A0AAV4BPJ3_9GAST</name>
<dbReference type="GO" id="GO:0008757">
    <property type="term" value="F:S-adenosylmethionine-dependent methyltransferase activity"/>
    <property type="evidence" value="ECO:0007669"/>
    <property type="project" value="TreeGrafter"/>
</dbReference>
<dbReference type="InterPro" id="IPR050362">
    <property type="entry name" value="Cation-dep_OMT"/>
</dbReference>
<evidence type="ECO:0000256" key="4">
    <source>
        <dbReference type="ARBA" id="ARBA00023453"/>
    </source>
</evidence>
<dbReference type="GO" id="GO:0032259">
    <property type="term" value="P:methylation"/>
    <property type="evidence" value="ECO:0007669"/>
    <property type="project" value="UniProtKB-KW"/>
</dbReference>
<organism evidence="5 6">
    <name type="scientific">Plakobranchus ocellatus</name>
    <dbReference type="NCBI Taxonomy" id="259542"/>
    <lineage>
        <taxon>Eukaryota</taxon>
        <taxon>Metazoa</taxon>
        <taxon>Spiralia</taxon>
        <taxon>Lophotrochozoa</taxon>
        <taxon>Mollusca</taxon>
        <taxon>Gastropoda</taxon>
        <taxon>Heterobranchia</taxon>
        <taxon>Euthyneura</taxon>
        <taxon>Panpulmonata</taxon>
        <taxon>Sacoglossa</taxon>
        <taxon>Placobranchoidea</taxon>
        <taxon>Plakobranchidae</taxon>
        <taxon>Plakobranchus</taxon>
    </lineage>
</organism>
<dbReference type="PROSITE" id="PS51682">
    <property type="entry name" value="SAM_OMT_I"/>
    <property type="match status" value="1"/>
</dbReference>